<reference evidence="1" key="1">
    <citation type="submission" date="2022-11" db="EMBL/GenBank/DDBJ databases">
        <title>Genomic repertoires linked with pathogenic potency of arthritogenic Prevotella copri isolated from the gut of rheumatoid arthritis patients.</title>
        <authorList>
            <person name="Nii T."/>
            <person name="Maeda Y."/>
            <person name="Motooka D."/>
            <person name="Naito M."/>
            <person name="Matsumoto Y."/>
            <person name="Ogawa T."/>
            <person name="Oguro-Igashira E."/>
            <person name="Kishikawa T."/>
            <person name="Yamashita M."/>
            <person name="Koizumi S."/>
            <person name="Kurakawa T."/>
            <person name="Okumura R."/>
            <person name="Kayama H."/>
            <person name="Murakami M."/>
            <person name="Sakaguchi T."/>
            <person name="Das B."/>
            <person name="Nakamura S."/>
            <person name="Okada Y."/>
            <person name="Kumanogoh A."/>
            <person name="Takeda K."/>
        </authorList>
    </citation>
    <scope>NUCLEOTIDE SEQUENCE</scope>
    <source>
        <strain evidence="1">H012_8</strain>
    </source>
</reference>
<dbReference type="Proteomes" id="UP001209168">
    <property type="component" value="Unassembled WGS sequence"/>
</dbReference>
<evidence type="ECO:0000313" key="2">
    <source>
        <dbReference type="Proteomes" id="UP001209168"/>
    </source>
</evidence>
<comment type="caution">
    <text evidence="1">The sequence shown here is derived from an EMBL/GenBank/DDBJ whole genome shotgun (WGS) entry which is preliminary data.</text>
</comment>
<protein>
    <submittedName>
        <fullName evidence="1">Uncharacterized protein</fullName>
    </submittedName>
</protein>
<sequence>MGVNFSKDSIESAYCFFHQKLRVYEFSHRHTQRDNIEYAISQYVDGMTPALYQLLANGTPHYLLDHTAFEQDMHHAIELLDGMM</sequence>
<evidence type="ECO:0000313" key="1">
    <source>
        <dbReference type="EMBL" id="MCW4156011.1"/>
    </source>
</evidence>
<organism evidence="1 2">
    <name type="scientific">Segatella copri</name>
    <dbReference type="NCBI Taxonomy" id="165179"/>
    <lineage>
        <taxon>Bacteria</taxon>
        <taxon>Pseudomonadati</taxon>
        <taxon>Bacteroidota</taxon>
        <taxon>Bacteroidia</taxon>
        <taxon>Bacteroidales</taxon>
        <taxon>Prevotellaceae</taxon>
        <taxon>Segatella</taxon>
    </lineage>
</organism>
<proteinExistence type="predicted"/>
<dbReference type="AlphaFoldDB" id="A0AAW5UIJ4"/>
<dbReference type="EMBL" id="JAPDVH010000001">
    <property type="protein sequence ID" value="MCW4156011.1"/>
    <property type="molecule type" value="Genomic_DNA"/>
</dbReference>
<accession>A0AAW5UIJ4</accession>
<gene>
    <name evidence="1" type="ORF">ONT23_10825</name>
</gene>
<name>A0AAW5UIJ4_9BACT</name>